<keyword evidence="3" id="KW-1185">Reference proteome</keyword>
<dbReference type="Proteomes" id="UP000289758">
    <property type="component" value="Unassembled WGS sequence"/>
</dbReference>
<evidence type="ECO:0000313" key="2">
    <source>
        <dbReference type="EMBL" id="RXK08498.1"/>
    </source>
</evidence>
<sequence length="400" mass="47061">MKKRYLPLILLPLLLKAATVDEVVNQTLENNYSLKALENSIEISKQQISLATKWENPILTIGANDLQLNDISARDKEPMQAQFIGITQAFPTNGKLELKEKIAKDDYSISKYQLDEKRLELKSNIYEYIYKIKLLEERLFLYEEFKSNVKDIENLLKNFYKYSKASQEQIITTQILYEELNLKAQQLKTFLDTSYLKLEELTYKKFDTFEIDTNLKNIKLEKDISSHPKILSFDTQTKKFTTQSKLENAKKISDIKVNLSYFQRDDKYEDYLNFSLAFPLPIYGKENIEVTKAKFKSAQAQNQLEDLKFKFKNQIEVLQKSIDDSITTYNIIEKSILPKYESLQKILESNNSYSNNKKIDTNTLIKNQNEIIKYKLKAIDEKDKYFTSLAKSYYFTRIEK</sequence>
<evidence type="ECO:0008006" key="4">
    <source>
        <dbReference type="Google" id="ProtNLM"/>
    </source>
</evidence>
<gene>
    <name evidence="2" type="ORF">CRV07_01470</name>
</gene>
<dbReference type="InterPro" id="IPR010131">
    <property type="entry name" value="MdtP/NodT-like"/>
</dbReference>
<dbReference type="Gene3D" id="1.20.1600.10">
    <property type="entry name" value="Outer membrane efflux proteins (OEP)"/>
    <property type="match status" value="1"/>
</dbReference>
<accession>A0A4Q1APE4</accession>
<dbReference type="PANTHER" id="PTHR30203">
    <property type="entry name" value="OUTER MEMBRANE CATION EFFLUX PROTEIN"/>
    <property type="match status" value="1"/>
</dbReference>
<dbReference type="SUPFAM" id="SSF56954">
    <property type="entry name" value="Outer membrane efflux proteins (OEP)"/>
    <property type="match status" value="1"/>
</dbReference>
<dbReference type="EMBL" id="PDKK01000001">
    <property type="protein sequence ID" value="RXK08498.1"/>
    <property type="molecule type" value="Genomic_DNA"/>
</dbReference>
<evidence type="ECO:0000256" key="1">
    <source>
        <dbReference type="SAM" id="SignalP"/>
    </source>
</evidence>
<reference evidence="2 3" key="1">
    <citation type="submission" date="2017-10" db="EMBL/GenBank/DDBJ databases">
        <title>Genomics of the genus Arcobacter.</title>
        <authorList>
            <person name="Perez-Cataluna A."/>
            <person name="Figueras M.J."/>
        </authorList>
    </citation>
    <scope>NUCLEOTIDE SEQUENCE [LARGE SCALE GENOMIC DNA]</scope>
    <source>
        <strain evidence="2 3">CECT 8441</strain>
    </source>
</reference>
<evidence type="ECO:0000313" key="3">
    <source>
        <dbReference type="Proteomes" id="UP000289758"/>
    </source>
</evidence>
<keyword evidence="1" id="KW-0732">Signal</keyword>
<name>A0A4Q1APE4_9BACT</name>
<dbReference type="RefSeq" id="WP_129086060.1">
    <property type="nucleotide sequence ID" value="NZ_CP053836.1"/>
</dbReference>
<feature type="chain" id="PRO_5020290556" description="Transporter" evidence="1">
    <location>
        <begin position="18"/>
        <end position="400"/>
    </location>
</feature>
<dbReference type="AlphaFoldDB" id="A0A4Q1APE4"/>
<feature type="signal peptide" evidence="1">
    <location>
        <begin position="1"/>
        <end position="17"/>
    </location>
</feature>
<dbReference type="GO" id="GO:0015562">
    <property type="term" value="F:efflux transmembrane transporter activity"/>
    <property type="evidence" value="ECO:0007669"/>
    <property type="project" value="InterPro"/>
</dbReference>
<comment type="caution">
    <text evidence="2">The sequence shown here is derived from an EMBL/GenBank/DDBJ whole genome shotgun (WGS) entry which is preliminary data.</text>
</comment>
<protein>
    <recommendedName>
        <fullName evidence="4">Transporter</fullName>
    </recommendedName>
</protein>
<organism evidence="2 3">
    <name type="scientific">Halarcobacter ebronensis</name>
    <dbReference type="NCBI Taxonomy" id="1462615"/>
    <lineage>
        <taxon>Bacteria</taxon>
        <taxon>Pseudomonadati</taxon>
        <taxon>Campylobacterota</taxon>
        <taxon>Epsilonproteobacteria</taxon>
        <taxon>Campylobacterales</taxon>
        <taxon>Arcobacteraceae</taxon>
        <taxon>Halarcobacter</taxon>
    </lineage>
</organism>
<dbReference type="OrthoDB" id="5332769at2"/>
<proteinExistence type="predicted"/>